<protein>
    <submittedName>
        <fullName evidence="1">Uncharacterized protein</fullName>
    </submittedName>
</protein>
<accession>A0A5A5S052</accession>
<evidence type="ECO:0000313" key="2">
    <source>
        <dbReference type="Proteomes" id="UP000324689"/>
    </source>
</evidence>
<dbReference type="RefSeq" id="WP_149973548.1">
    <property type="nucleotide sequence ID" value="NZ_BHVQ01000005.1"/>
</dbReference>
<dbReference type="Proteomes" id="UP000324689">
    <property type="component" value="Unassembled WGS sequence"/>
</dbReference>
<dbReference type="AlphaFoldDB" id="A0A5A5S052"/>
<gene>
    <name evidence="1" type="ORF">MiTs_00650</name>
</gene>
<evidence type="ECO:0000313" key="1">
    <source>
        <dbReference type="EMBL" id="GCA78667.1"/>
    </source>
</evidence>
<comment type="caution">
    <text evidence="1">The sequence shown here is derived from an EMBL/GenBank/DDBJ whole genome shotgun (WGS) entry which is preliminary data.</text>
</comment>
<reference evidence="1 2" key="1">
    <citation type="submission" date="2018-09" db="EMBL/GenBank/DDBJ databases">
        <title>Evolutionary history of phycoerythrin pigmentation in the water bloom-forming cyanobacterium Microcystis aeruginosa.</title>
        <authorList>
            <person name="Tanabe Y."/>
            <person name="Tanabe Y."/>
            <person name="Yamaguchi H."/>
        </authorList>
    </citation>
    <scope>NUCLEOTIDE SEQUENCE [LARGE SCALE GENOMIC DNA]</scope>
    <source>
        <strain evidence="1 2">NIES-2521</strain>
    </source>
</reference>
<dbReference type="EMBL" id="BHVQ01000005">
    <property type="protein sequence ID" value="GCA78667.1"/>
    <property type="molecule type" value="Genomic_DNA"/>
</dbReference>
<sequence>MQLSIDVFNNVVRYLDSHQEKLRIKKLIFCICKKYWENAPNILEGVAMEDLVKELVQLKTSKEQLTFSVYELVKNLNHPKAYLGVATVIIEQISQLYGDIAAAYETQLSPLEPAVNPRVTAVNNAVNNEEDNSLRQVVSSLENHLETERIQKLMFAACKNRWENDRSVINNYGLKNIILELRQNNPNFFSLRQTLNQIAENINKKALYLALADIILTQLEPLYYTNNDYEEEDNESNSQIFNDQMVHLNDDCDSSAKTASFSSSRTRSKPVAVEFPSSIIALNEPQVGMGLHFFEPASLKNNPSNYPQIPAYDPFEIRLEILHYANPLRAKILIFSLLFYPWDQNSQDWLTLRSYTLEDLLQQLIESGKSLKDIEIQLYNIAHTQMDRDANLQTAGILVQALQKFF</sequence>
<organism evidence="1 2">
    <name type="scientific">Microcystis aeruginosa NIES-2521</name>
    <dbReference type="NCBI Taxonomy" id="2303983"/>
    <lineage>
        <taxon>Bacteria</taxon>
        <taxon>Bacillati</taxon>
        <taxon>Cyanobacteriota</taxon>
        <taxon>Cyanophyceae</taxon>
        <taxon>Oscillatoriophycideae</taxon>
        <taxon>Chroococcales</taxon>
        <taxon>Microcystaceae</taxon>
        <taxon>Microcystis</taxon>
    </lineage>
</organism>
<name>A0A5A5S052_MICAE</name>
<proteinExistence type="predicted"/>